<dbReference type="InterPro" id="IPR004358">
    <property type="entry name" value="Sig_transdc_His_kin-like_C"/>
</dbReference>
<evidence type="ECO:0000313" key="8">
    <source>
        <dbReference type="Proteomes" id="UP000215214"/>
    </source>
</evidence>
<dbReference type="PROSITE" id="PS50109">
    <property type="entry name" value="HIS_KIN"/>
    <property type="match status" value="1"/>
</dbReference>
<dbReference type="GO" id="GO:0000156">
    <property type="term" value="F:phosphorelay response regulator activity"/>
    <property type="evidence" value="ECO:0007669"/>
    <property type="project" value="TreeGrafter"/>
</dbReference>
<dbReference type="InterPro" id="IPR036890">
    <property type="entry name" value="HATPase_C_sf"/>
</dbReference>
<dbReference type="SMART" id="SM00387">
    <property type="entry name" value="HATPase_c"/>
    <property type="match status" value="1"/>
</dbReference>
<dbReference type="Proteomes" id="UP000215214">
    <property type="component" value="Chromosome TJEJU"/>
</dbReference>
<dbReference type="GO" id="GO:0007234">
    <property type="term" value="P:osmosensory signaling via phosphorelay pathway"/>
    <property type="evidence" value="ECO:0007669"/>
    <property type="project" value="TreeGrafter"/>
</dbReference>
<comment type="catalytic activity">
    <reaction evidence="1">
        <text>ATP + protein L-histidine = ADP + protein N-phospho-L-histidine.</text>
        <dbReference type="EC" id="2.7.13.3"/>
    </reaction>
</comment>
<dbReference type="InterPro" id="IPR036097">
    <property type="entry name" value="HisK_dim/P_sf"/>
</dbReference>
<feature type="domain" description="Histidine kinase" evidence="6">
    <location>
        <begin position="140"/>
        <end position="348"/>
    </location>
</feature>
<sequence>MNSLLKRQIRKYLPENLQNNPELEAFLDAVNKSYTNSDEQFSMLQRATMISSEELSDASEKLKKETDKQREIIAKLKNVITTLNVYELEKDDSLEDSSTLKLVDFIDHQTKEILKVNQLKDKLLISLEKQNEELNEYAHMVSHDLVSPLRNIETLVHMLSEDYEGLIEKDGLDKLKLISENVERIDILAGAIRNYSSIKVQAKKLTNLNMHHLLDDVINELKLCKRSHIHIANELPEIKVEADSMSLLFSHLIKNAVKFNDKELKVIEIGCKEEEFFWEFYVKDNGNGIQESYLKNIFMAFYKLENDYQSAGMGLSTVKKIVDMYEGRVWVESKPDLGSTFYFTIKKQ</sequence>
<dbReference type="SUPFAM" id="SSF55874">
    <property type="entry name" value="ATPase domain of HSP90 chaperone/DNA topoisomerase II/histidine kinase"/>
    <property type="match status" value="1"/>
</dbReference>
<evidence type="ECO:0000256" key="3">
    <source>
        <dbReference type="ARBA" id="ARBA00022553"/>
    </source>
</evidence>
<dbReference type="InterPro" id="IPR003594">
    <property type="entry name" value="HATPase_dom"/>
</dbReference>
<keyword evidence="5 7" id="KW-0418">Kinase</keyword>
<dbReference type="SUPFAM" id="SSF47384">
    <property type="entry name" value="Homodimeric domain of signal transducing histidine kinase"/>
    <property type="match status" value="1"/>
</dbReference>
<protein>
    <recommendedName>
        <fullName evidence="2">histidine kinase</fullName>
        <ecNumber evidence="2">2.7.13.3</ecNumber>
    </recommendedName>
</protein>
<dbReference type="InterPro" id="IPR005467">
    <property type="entry name" value="His_kinase_dom"/>
</dbReference>
<dbReference type="Pfam" id="PF02518">
    <property type="entry name" value="HATPase_c"/>
    <property type="match status" value="1"/>
</dbReference>
<reference evidence="7 8" key="1">
    <citation type="submission" date="2017-07" db="EMBL/GenBank/DDBJ databases">
        <authorList>
            <person name="Sun Z.S."/>
            <person name="Albrecht U."/>
            <person name="Echele G."/>
            <person name="Lee C.C."/>
        </authorList>
    </citation>
    <scope>NUCLEOTIDE SEQUENCE [LARGE SCALE GENOMIC DNA]</scope>
    <source>
        <strain evidence="8">type strain: KCTC 22618</strain>
    </source>
</reference>
<evidence type="ECO:0000256" key="4">
    <source>
        <dbReference type="ARBA" id="ARBA00022679"/>
    </source>
</evidence>
<organism evidence="7 8">
    <name type="scientific">Tenacibaculum jejuense</name>
    <dbReference type="NCBI Taxonomy" id="584609"/>
    <lineage>
        <taxon>Bacteria</taxon>
        <taxon>Pseudomonadati</taxon>
        <taxon>Bacteroidota</taxon>
        <taxon>Flavobacteriia</taxon>
        <taxon>Flavobacteriales</taxon>
        <taxon>Flavobacteriaceae</taxon>
        <taxon>Tenacibaculum</taxon>
    </lineage>
</organism>
<name>A0A238U8D2_9FLAO</name>
<dbReference type="EC" id="2.7.13.3" evidence="2"/>
<dbReference type="CDD" id="cd00082">
    <property type="entry name" value="HisKA"/>
    <property type="match status" value="1"/>
</dbReference>
<dbReference type="InterPro" id="IPR050351">
    <property type="entry name" value="BphY/WalK/GraS-like"/>
</dbReference>
<dbReference type="PANTHER" id="PTHR42878:SF15">
    <property type="entry name" value="BACTERIOPHYTOCHROME"/>
    <property type="match status" value="1"/>
</dbReference>
<dbReference type="GO" id="GO:0000155">
    <property type="term" value="F:phosphorelay sensor kinase activity"/>
    <property type="evidence" value="ECO:0007669"/>
    <property type="project" value="InterPro"/>
</dbReference>
<dbReference type="PRINTS" id="PR00344">
    <property type="entry name" value="BCTRLSENSOR"/>
</dbReference>
<keyword evidence="8" id="KW-1185">Reference proteome</keyword>
<evidence type="ECO:0000259" key="6">
    <source>
        <dbReference type="PROSITE" id="PS50109"/>
    </source>
</evidence>
<accession>A0A238U8D2</accession>
<evidence type="ECO:0000313" key="7">
    <source>
        <dbReference type="EMBL" id="SNR15305.1"/>
    </source>
</evidence>
<dbReference type="GO" id="GO:0030295">
    <property type="term" value="F:protein kinase activator activity"/>
    <property type="evidence" value="ECO:0007669"/>
    <property type="project" value="TreeGrafter"/>
</dbReference>
<dbReference type="OrthoDB" id="9781208at2"/>
<dbReference type="Gene3D" id="3.30.565.10">
    <property type="entry name" value="Histidine kinase-like ATPase, C-terminal domain"/>
    <property type="match status" value="1"/>
</dbReference>
<dbReference type="AlphaFoldDB" id="A0A238U8D2"/>
<evidence type="ECO:0000256" key="1">
    <source>
        <dbReference type="ARBA" id="ARBA00000085"/>
    </source>
</evidence>
<dbReference type="EMBL" id="LT899436">
    <property type="protein sequence ID" value="SNR15305.1"/>
    <property type="molecule type" value="Genomic_DNA"/>
</dbReference>
<dbReference type="KEGG" id="tje:TJEJU_1577"/>
<keyword evidence="4 7" id="KW-0808">Transferase</keyword>
<dbReference type="InterPro" id="IPR003661">
    <property type="entry name" value="HisK_dim/P_dom"/>
</dbReference>
<dbReference type="RefSeq" id="WP_095070920.1">
    <property type="nucleotide sequence ID" value="NZ_LT899436.1"/>
</dbReference>
<dbReference type="PANTHER" id="PTHR42878">
    <property type="entry name" value="TWO-COMPONENT HISTIDINE KINASE"/>
    <property type="match status" value="1"/>
</dbReference>
<evidence type="ECO:0000256" key="5">
    <source>
        <dbReference type="ARBA" id="ARBA00022777"/>
    </source>
</evidence>
<keyword evidence="3" id="KW-0597">Phosphoprotein</keyword>
<proteinExistence type="predicted"/>
<evidence type="ECO:0000256" key="2">
    <source>
        <dbReference type="ARBA" id="ARBA00012438"/>
    </source>
</evidence>
<dbReference type="Gene3D" id="1.10.287.130">
    <property type="match status" value="1"/>
</dbReference>
<gene>
    <name evidence="7" type="ORF">TJEJU_1577</name>
</gene>